<dbReference type="InterPro" id="IPR037128">
    <property type="entry name" value="Quinolinate_PRibosylTase_N_sf"/>
</dbReference>
<keyword evidence="10" id="KW-1185">Reference proteome</keyword>
<dbReference type="InterPro" id="IPR022412">
    <property type="entry name" value="Quinolinate_PRibosylTrfase_N"/>
</dbReference>
<comment type="pathway">
    <text evidence="1">Cofactor biosynthesis; NAD(+) biosynthesis; nicotinate D-ribonucleotide from nicotinate: step 1/1.</text>
</comment>
<feature type="domain" description="Quinolinate phosphoribosyl transferase N-terminal" evidence="8">
    <location>
        <begin position="16"/>
        <end position="102"/>
    </location>
</feature>
<evidence type="ECO:0000256" key="6">
    <source>
        <dbReference type="ARBA" id="ARBA00047445"/>
    </source>
</evidence>
<dbReference type="Proteomes" id="UP000290876">
    <property type="component" value="Chromosome"/>
</dbReference>
<dbReference type="PANTHER" id="PTHR43202">
    <property type="entry name" value="NICOTINATE-NUCLEOTIDE PYROPHOSPHORYLASE"/>
    <property type="match status" value="1"/>
</dbReference>
<dbReference type="Pfam" id="PF02749">
    <property type="entry name" value="QRPTase_N"/>
    <property type="match status" value="1"/>
</dbReference>
<dbReference type="EMBL" id="LR215043">
    <property type="protein sequence ID" value="VEU78293.1"/>
    <property type="molecule type" value="Genomic_DNA"/>
</dbReference>
<keyword evidence="5" id="KW-0662">Pyridine nucleotide biosynthesis</keyword>
<dbReference type="GO" id="GO:0009435">
    <property type="term" value="P:NAD+ biosynthetic process"/>
    <property type="evidence" value="ECO:0007669"/>
    <property type="project" value="UniProtKB-UniPathway"/>
</dbReference>
<dbReference type="InterPro" id="IPR013785">
    <property type="entry name" value="Aldolase_TIM"/>
</dbReference>
<evidence type="ECO:0000256" key="7">
    <source>
        <dbReference type="ARBA" id="ARBA00048668"/>
    </source>
</evidence>
<proteinExistence type="predicted"/>
<dbReference type="InterPro" id="IPR007229">
    <property type="entry name" value="Nic_PRibTrfase-Fam"/>
</dbReference>
<dbReference type="GO" id="GO:0004514">
    <property type="term" value="F:nicotinate-nucleotide diphosphorylase (carboxylating) activity"/>
    <property type="evidence" value="ECO:0007669"/>
    <property type="project" value="UniProtKB-EC"/>
</dbReference>
<keyword evidence="3" id="KW-0597">Phosphoprotein</keyword>
<evidence type="ECO:0000256" key="2">
    <source>
        <dbReference type="ARBA" id="ARBA00013236"/>
    </source>
</evidence>
<dbReference type="Gene3D" id="3.20.20.70">
    <property type="entry name" value="Aldolase class I"/>
    <property type="match status" value="1"/>
</dbReference>
<evidence type="ECO:0000256" key="3">
    <source>
        <dbReference type="ARBA" id="ARBA00022553"/>
    </source>
</evidence>
<evidence type="ECO:0000313" key="9">
    <source>
        <dbReference type="EMBL" id="VEU78293.1"/>
    </source>
</evidence>
<dbReference type="KEGG" id="mcob:NCTC10184_00532"/>
<accession>A0A449BAQ8</accession>
<dbReference type="SUPFAM" id="SSF51690">
    <property type="entry name" value="Nicotinate/Quinolinate PRTase C-terminal domain-like"/>
    <property type="match status" value="1"/>
</dbReference>
<evidence type="ECO:0000256" key="1">
    <source>
        <dbReference type="ARBA" id="ARBA00004952"/>
    </source>
</evidence>
<evidence type="ECO:0000313" key="10">
    <source>
        <dbReference type="Proteomes" id="UP000290876"/>
    </source>
</evidence>
<organism evidence="9 10">
    <name type="scientific">Mycoplasmopsis columbinasalis</name>
    <dbReference type="NCBI Taxonomy" id="114880"/>
    <lineage>
        <taxon>Bacteria</taxon>
        <taxon>Bacillati</taxon>
        <taxon>Mycoplasmatota</taxon>
        <taxon>Mycoplasmoidales</taxon>
        <taxon>Metamycoplasmataceae</taxon>
        <taxon>Mycoplasmopsis</taxon>
    </lineage>
</organism>
<dbReference type="UniPathway" id="UPA00253">
    <property type="reaction ID" value="UER00457"/>
</dbReference>
<name>A0A449BAQ8_9BACT</name>
<dbReference type="GO" id="GO:0004516">
    <property type="term" value="F:nicotinate phosphoribosyltransferase activity"/>
    <property type="evidence" value="ECO:0007669"/>
    <property type="project" value="UniProtKB-EC"/>
</dbReference>
<evidence type="ECO:0000259" key="8">
    <source>
        <dbReference type="Pfam" id="PF02749"/>
    </source>
</evidence>
<dbReference type="SUPFAM" id="SSF54675">
    <property type="entry name" value="Nicotinate/Quinolinate PRTase N-terminal domain-like"/>
    <property type="match status" value="1"/>
</dbReference>
<evidence type="ECO:0000256" key="5">
    <source>
        <dbReference type="ARBA" id="ARBA00022642"/>
    </source>
</evidence>
<dbReference type="NCBIfam" id="NF005529">
    <property type="entry name" value="PRK07188.1"/>
    <property type="match status" value="1"/>
</dbReference>
<comment type="catalytic activity">
    <reaction evidence="6">
        <text>nicotinate beta-D-ribonucleotide + CO2 + diphosphate = quinolinate + 5-phospho-alpha-D-ribose 1-diphosphate + 2 H(+)</text>
        <dbReference type="Rhea" id="RHEA:12733"/>
        <dbReference type="ChEBI" id="CHEBI:15378"/>
        <dbReference type="ChEBI" id="CHEBI:16526"/>
        <dbReference type="ChEBI" id="CHEBI:29959"/>
        <dbReference type="ChEBI" id="CHEBI:33019"/>
        <dbReference type="ChEBI" id="CHEBI:57502"/>
        <dbReference type="ChEBI" id="CHEBI:58017"/>
        <dbReference type="EC" id="2.4.2.19"/>
    </reaction>
</comment>
<dbReference type="RefSeq" id="WP_129623127.1">
    <property type="nucleotide sequence ID" value="NZ_LR215043.1"/>
</dbReference>
<dbReference type="InterPro" id="IPR053190">
    <property type="entry name" value="NAPRTase-like"/>
</dbReference>
<dbReference type="OrthoDB" id="9770610at2"/>
<dbReference type="PIRSF" id="PIRSF000484">
    <property type="entry name" value="NAPRT"/>
    <property type="match status" value="1"/>
</dbReference>
<protein>
    <recommendedName>
        <fullName evidence="2">nicotinate phosphoribosyltransferase</fullName>
        <ecNumber evidence="2">6.3.4.21</ecNumber>
    </recommendedName>
</protein>
<dbReference type="PANTHER" id="PTHR43202:SF1">
    <property type="entry name" value="NICOTINATE PHOSPHORIBOSYLTRANSFERASE"/>
    <property type="match status" value="1"/>
</dbReference>
<reference evidence="9 10" key="1">
    <citation type="submission" date="2019-01" db="EMBL/GenBank/DDBJ databases">
        <authorList>
            <consortium name="Pathogen Informatics"/>
        </authorList>
    </citation>
    <scope>NUCLEOTIDE SEQUENCE [LARGE SCALE GENOMIC DNA]</scope>
    <source>
        <strain evidence="9 10">NCTC10184</strain>
    </source>
</reference>
<dbReference type="Gene3D" id="3.90.1170.20">
    <property type="entry name" value="Quinolinate phosphoribosyl transferase, N-terminal domain"/>
    <property type="match status" value="1"/>
</dbReference>
<comment type="catalytic activity">
    <reaction evidence="7">
        <text>5-phospho-alpha-D-ribose 1-diphosphate + nicotinate + ATP + H2O = nicotinate beta-D-ribonucleotide + ADP + phosphate + diphosphate</text>
        <dbReference type="Rhea" id="RHEA:36163"/>
        <dbReference type="ChEBI" id="CHEBI:15377"/>
        <dbReference type="ChEBI" id="CHEBI:30616"/>
        <dbReference type="ChEBI" id="CHEBI:32544"/>
        <dbReference type="ChEBI" id="CHEBI:33019"/>
        <dbReference type="ChEBI" id="CHEBI:43474"/>
        <dbReference type="ChEBI" id="CHEBI:57502"/>
        <dbReference type="ChEBI" id="CHEBI:58017"/>
        <dbReference type="ChEBI" id="CHEBI:456216"/>
        <dbReference type="EC" id="6.3.4.21"/>
    </reaction>
</comment>
<evidence type="ECO:0000256" key="4">
    <source>
        <dbReference type="ARBA" id="ARBA00022598"/>
    </source>
</evidence>
<keyword evidence="4" id="KW-0436">Ligase</keyword>
<keyword evidence="9" id="KW-0808">Transferase</keyword>
<sequence>MKQNLDKYIASCFLKTTQVLEKFNPNNVIKLQFFQRQNDAILSGMDEVLELLQTHTDTSKYKIKYLPEGSKIDALEVVLELEGNYQWFGKYEGMIDGILSRMTSLATNAHRCVSAAKGKPIIFMGDRMDHYLMQERDGKAVKLGGVNIMSTWAQNHESNTSPFDSIPHAMIQNFGGSLKDAMLAYAATFPDDKIIALIDYHNNVVAQAKEVWEALGDKLWGVRIDTSKNMKDHMFDNVPDDIQYYGVNVTQVKNLRNALNKMGAKDLKIVVSSGFDYNKIAAFEAANTPVDFYGVGQSLFKLICSFSADATVLNGLAEAKEGRSYRPNPRLKEFN</sequence>
<dbReference type="EC" id="6.3.4.21" evidence="2"/>
<dbReference type="AlphaFoldDB" id="A0A449BAQ8"/>
<gene>
    <name evidence="9" type="ORF">NCTC10184_00532</name>
</gene>
<keyword evidence="9" id="KW-0328">Glycosyltransferase</keyword>
<dbReference type="InterPro" id="IPR036068">
    <property type="entry name" value="Nicotinate_pribotase-like_C"/>
</dbReference>